<dbReference type="OrthoDB" id="1195661at2"/>
<feature type="chain" id="PRO_5014725169" evidence="1">
    <location>
        <begin position="19"/>
        <end position="501"/>
    </location>
</feature>
<evidence type="ECO:0000313" key="3">
    <source>
        <dbReference type="Proteomes" id="UP000236454"/>
    </source>
</evidence>
<dbReference type="AlphaFoldDB" id="A0A1I7BKN4"/>
<keyword evidence="3" id="KW-1185">Reference proteome</keyword>
<sequence length="501" mass="54695">MKSIFILCFLLLSQALIAQKQYTSKLQKGNVFLDYHPVSMPNGEVDMGFSGVHLNLELKEHWYGGLGIYGSVHGERGGFFTLGFDLAYQNYLTKKIYYDLGFHFGGGGGASAPDGGGAFILPHVNLGLDLELMKLSAGYSYVNFFDHGNIESHQWNVGLSLPISFLHSDFNRRATFLTDSNKDYATWNHSATELEYKLHLNNLYNQRGNLVGKTIHLVGLEVLRHGKSISVFFKADGAYRGIKAGYMDILFGVGKKLDFLKNRMRLTPKLGIGGGGGGGLNTFGGLFFYGSTELSVRVSSALRLFGDVGILSTPGVDFLSTNYGFGLAYNVFQNGNYYPHSSRNFSQSSSFKGFEGALTQEYYYRAQRVTGKMVDMQQIGFQLNFYVHPSIYVGGQTSFANFGDAGAYAEGIAGIGYRTPNFFKDKMHGHIQVLGGAAGGGGISTGQGLIVKPSLGLNYHLNSSLSVKANGGYINALGGNLNTWFVNLGIGYELSLLFNHH</sequence>
<dbReference type="Proteomes" id="UP000236454">
    <property type="component" value="Unassembled WGS sequence"/>
</dbReference>
<dbReference type="RefSeq" id="WP_090252130.1">
    <property type="nucleotide sequence ID" value="NZ_FPAS01000006.1"/>
</dbReference>
<protein>
    <submittedName>
        <fullName evidence="2">Uncharacterized protein</fullName>
    </submittedName>
</protein>
<proteinExistence type="predicted"/>
<organism evidence="2 3">
    <name type="scientific">Lishizhenia tianjinensis</name>
    <dbReference type="NCBI Taxonomy" id="477690"/>
    <lineage>
        <taxon>Bacteria</taxon>
        <taxon>Pseudomonadati</taxon>
        <taxon>Bacteroidota</taxon>
        <taxon>Flavobacteriia</taxon>
        <taxon>Flavobacteriales</taxon>
        <taxon>Crocinitomicaceae</taxon>
        <taxon>Lishizhenia</taxon>
    </lineage>
</organism>
<evidence type="ECO:0000313" key="2">
    <source>
        <dbReference type="EMBL" id="SFT87722.1"/>
    </source>
</evidence>
<accession>A0A1I7BKN4</accession>
<dbReference type="EMBL" id="FPAS01000006">
    <property type="protein sequence ID" value="SFT87722.1"/>
    <property type="molecule type" value="Genomic_DNA"/>
</dbReference>
<keyword evidence="1" id="KW-0732">Signal</keyword>
<feature type="signal peptide" evidence="1">
    <location>
        <begin position="1"/>
        <end position="18"/>
    </location>
</feature>
<evidence type="ECO:0000256" key="1">
    <source>
        <dbReference type="SAM" id="SignalP"/>
    </source>
</evidence>
<name>A0A1I7BKN4_9FLAO</name>
<reference evidence="2 3" key="1">
    <citation type="submission" date="2016-10" db="EMBL/GenBank/DDBJ databases">
        <authorList>
            <person name="de Groot N.N."/>
        </authorList>
    </citation>
    <scope>NUCLEOTIDE SEQUENCE [LARGE SCALE GENOMIC DNA]</scope>
    <source>
        <strain evidence="2 3">CGMCC 1.7005</strain>
    </source>
</reference>
<gene>
    <name evidence="2" type="ORF">SAMN05216474_2845</name>
</gene>
<dbReference type="STRING" id="477690.SAMN05216474_2845"/>